<keyword evidence="3" id="KW-1185">Reference proteome</keyword>
<reference evidence="3" key="1">
    <citation type="journal article" date="2019" name="Int. J. Syst. Evol. Microbiol.">
        <title>The Global Catalogue of Microorganisms (GCM) 10K type strain sequencing project: providing services to taxonomists for standard genome sequencing and annotation.</title>
        <authorList>
            <consortium name="The Broad Institute Genomics Platform"/>
            <consortium name="The Broad Institute Genome Sequencing Center for Infectious Disease"/>
            <person name="Wu L."/>
            <person name="Ma J."/>
        </authorList>
    </citation>
    <scope>NUCLEOTIDE SEQUENCE [LARGE SCALE GENOMIC DNA]</scope>
    <source>
        <strain evidence="3">JCM 16916</strain>
    </source>
</reference>
<dbReference type="EMBL" id="BAAAZU010000001">
    <property type="protein sequence ID" value="GAA3912241.1"/>
    <property type="molecule type" value="Genomic_DNA"/>
</dbReference>
<organism evidence="2 3">
    <name type="scientific">Luteimonas lutimaris</name>
    <dbReference type="NCBI Taxonomy" id="698645"/>
    <lineage>
        <taxon>Bacteria</taxon>
        <taxon>Pseudomonadati</taxon>
        <taxon>Pseudomonadota</taxon>
        <taxon>Gammaproteobacteria</taxon>
        <taxon>Lysobacterales</taxon>
        <taxon>Lysobacteraceae</taxon>
        <taxon>Luteimonas</taxon>
    </lineage>
</organism>
<protein>
    <submittedName>
        <fullName evidence="2">Uncharacterized protein</fullName>
    </submittedName>
</protein>
<gene>
    <name evidence="2" type="ORF">GCM10022229_01050</name>
</gene>
<proteinExistence type="predicted"/>
<evidence type="ECO:0000256" key="1">
    <source>
        <dbReference type="SAM" id="MobiDB-lite"/>
    </source>
</evidence>
<name>A0ABP7M563_9GAMM</name>
<evidence type="ECO:0000313" key="3">
    <source>
        <dbReference type="Proteomes" id="UP001501727"/>
    </source>
</evidence>
<feature type="region of interest" description="Disordered" evidence="1">
    <location>
        <begin position="86"/>
        <end position="105"/>
    </location>
</feature>
<sequence>MPAEAGEDSSAVLVMAAGFVWQATGVAGWSRAQVPAGAKKMARDCSSGAVRGRSCGRVRKAARGRARMRAVCRGTAAHGGSGFTRAAQRLPCAPGKGVPATMKSQ</sequence>
<dbReference type="Proteomes" id="UP001501727">
    <property type="component" value="Unassembled WGS sequence"/>
</dbReference>
<evidence type="ECO:0000313" key="2">
    <source>
        <dbReference type="EMBL" id="GAA3912241.1"/>
    </source>
</evidence>
<accession>A0ABP7M563</accession>
<comment type="caution">
    <text evidence="2">The sequence shown here is derived from an EMBL/GenBank/DDBJ whole genome shotgun (WGS) entry which is preliminary data.</text>
</comment>